<dbReference type="PANTHER" id="PTHR31595:SF57">
    <property type="entry name" value="OS04G0481900 PROTEIN"/>
    <property type="match status" value="1"/>
</dbReference>
<keyword evidence="6 8" id="KW-1133">Transmembrane helix</keyword>
<dbReference type="InterPro" id="IPR032805">
    <property type="entry name" value="Wax_synthase_dom"/>
</dbReference>
<evidence type="ECO:0000256" key="7">
    <source>
        <dbReference type="ARBA" id="ARBA00023136"/>
    </source>
</evidence>
<feature type="transmembrane region" description="Helical" evidence="8">
    <location>
        <begin position="295"/>
        <end position="317"/>
    </location>
</feature>
<gene>
    <name evidence="10" type="ORF">SEMRO_62_G035560.1</name>
</gene>
<evidence type="ECO:0000313" key="10">
    <source>
        <dbReference type="EMBL" id="CAB9499504.1"/>
    </source>
</evidence>
<accession>A0A9N8DGZ5</accession>
<protein>
    <submittedName>
        <fullName evidence="10">Probable long-chain-alcohol O-fatty-acyltransferase</fullName>
    </submittedName>
</protein>
<evidence type="ECO:0000259" key="9">
    <source>
        <dbReference type="Pfam" id="PF13813"/>
    </source>
</evidence>
<comment type="caution">
    <text evidence="10">The sequence shown here is derived from an EMBL/GenBank/DDBJ whole genome shotgun (WGS) entry which is preliminary data.</text>
</comment>
<evidence type="ECO:0000256" key="8">
    <source>
        <dbReference type="SAM" id="Phobius"/>
    </source>
</evidence>
<dbReference type="OrthoDB" id="42845at2759"/>
<proteinExistence type="inferred from homology"/>
<evidence type="ECO:0000256" key="6">
    <source>
        <dbReference type="ARBA" id="ARBA00022989"/>
    </source>
</evidence>
<evidence type="ECO:0000256" key="5">
    <source>
        <dbReference type="ARBA" id="ARBA00022692"/>
    </source>
</evidence>
<evidence type="ECO:0000256" key="3">
    <source>
        <dbReference type="ARBA" id="ARBA00007282"/>
    </source>
</evidence>
<dbReference type="AlphaFoldDB" id="A0A9N8DGZ5"/>
<sequence>MVTDLLRSVFTPDIEHDVREPVFRFTVSQSAAVGLIPPHPTVMCALLPLTLVIISTVNAVVAVATYTIVIRRRGSIESRLGGYGAILPVVAILPFCLVDWLQTHNLVIFVGIGGNCAVLFFRCLMAIHGTLPPYADVDFKSFVLFFISPVQFKFDPQTGQVLKSSTADFLQVLLRTCQTIAIVSVLLPLLIQHSFQLFPRRPDLNNNFFDLFHWSHLLNNYAVASMTGHGLAAASQLVGTTIQGLTGMAVIELCDSPLTKSTSLSDFWGRRWNLLVHIVLKGGVYKPLRKNGYRVGVAAVATFVVSGLLHEYLLYLFSMKARILGDENSAPAIRYGIQSAFFAWNGFVMLVENAVSKHPLIVWMSNNLPRPLITAFVIGTVLPVGHWFTDEYVKIGFFEDLSLGMPMLVWIPSEGGNE</sequence>
<comment type="similarity">
    <text evidence="3">Belongs to the wax synthase family.</text>
</comment>
<evidence type="ECO:0000256" key="1">
    <source>
        <dbReference type="ARBA" id="ARBA00004141"/>
    </source>
</evidence>
<feature type="transmembrane region" description="Helical" evidence="8">
    <location>
        <begin position="332"/>
        <end position="351"/>
    </location>
</feature>
<comment type="subcellular location">
    <subcellularLocation>
        <location evidence="1">Membrane</location>
        <topology evidence="1">Multi-pass membrane protein</topology>
    </subcellularLocation>
</comment>
<organism evidence="10 11">
    <name type="scientific">Seminavis robusta</name>
    <dbReference type="NCBI Taxonomy" id="568900"/>
    <lineage>
        <taxon>Eukaryota</taxon>
        <taxon>Sar</taxon>
        <taxon>Stramenopiles</taxon>
        <taxon>Ochrophyta</taxon>
        <taxon>Bacillariophyta</taxon>
        <taxon>Bacillariophyceae</taxon>
        <taxon>Bacillariophycidae</taxon>
        <taxon>Naviculales</taxon>
        <taxon>Naviculaceae</taxon>
        <taxon>Seminavis</taxon>
    </lineage>
</organism>
<keyword evidence="4" id="KW-0808">Transferase</keyword>
<reference evidence="10" key="1">
    <citation type="submission" date="2020-06" db="EMBL/GenBank/DDBJ databases">
        <authorList>
            <consortium name="Plant Systems Biology data submission"/>
        </authorList>
    </citation>
    <scope>NUCLEOTIDE SEQUENCE</scope>
    <source>
        <strain evidence="10">D6</strain>
    </source>
</reference>
<keyword evidence="7 8" id="KW-0472">Membrane</keyword>
<dbReference type="Pfam" id="PF13813">
    <property type="entry name" value="MBOAT_2"/>
    <property type="match status" value="1"/>
</dbReference>
<evidence type="ECO:0000256" key="4">
    <source>
        <dbReference type="ARBA" id="ARBA00022679"/>
    </source>
</evidence>
<feature type="domain" description="Wax synthase" evidence="9">
    <location>
        <begin position="257"/>
        <end position="319"/>
    </location>
</feature>
<dbReference type="EMBL" id="CAICTM010000061">
    <property type="protein sequence ID" value="CAB9499504.1"/>
    <property type="molecule type" value="Genomic_DNA"/>
</dbReference>
<evidence type="ECO:0000256" key="2">
    <source>
        <dbReference type="ARBA" id="ARBA00005179"/>
    </source>
</evidence>
<feature type="transmembrane region" description="Helical" evidence="8">
    <location>
        <begin position="372"/>
        <end position="389"/>
    </location>
</feature>
<dbReference type="GO" id="GO:0008374">
    <property type="term" value="F:O-acyltransferase activity"/>
    <property type="evidence" value="ECO:0007669"/>
    <property type="project" value="InterPro"/>
</dbReference>
<keyword evidence="11" id="KW-1185">Reference proteome</keyword>
<dbReference type="Proteomes" id="UP001153069">
    <property type="component" value="Unassembled WGS sequence"/>
</dbReference>
<dbReference type="InterPro" id="IPR044851">
    <property type="entry name" value="Wax_synthase"/>
</dbReference>
<comment type="pathway">
    <text evidence="2">Secondary metabolite biosynthesis.</text>
</comment>
<feature type="transmembrane region" description="Helical" evidence="8">
    <location>
        <begin position="106"/>
        <end position="127"/>
    </location>
</feature>
<name>A0A9N8DGZ5_9STRA</name>
<feature type="transmembrane region" description="Helical" evidence="8">
    <location>
        <begin position="45"/>
        <end position="68"/>
    </location>
</feature>
<dbReference type="PANTHER" id="PTHR31595">
    <property type="entry name" value="LONG-CHAIN-ALCOHOL O-FATTY-ACYLTRANSFERASE 3-RELATED"/>
    <property type="match status" value="1"/>
</dbReference>
<evidence type="ECO:0000313" key="11">
    <source>
        <dbReference type="Proteomes" id="UP001153069"/>
    </source>
</evidence>
<dbReference type="GO" id="GO:0006629">
    <property type="term" value="P:lipid metabolic process"/>
    <property type="evidence" value="ECO:0007669"/>
    <property type="project" value="InterPro"/>
</dbReference>
<keyword evidence="5 8" id="KW-0812">Transmembrane</keyword>
<dbReference type="GO" id="GO:0016020">
    <property type="term" value="C:membrane"/>
    <property type="evidence" value="ECO:0007669"/>
    <property type="project" value="UniProtKB-SubCell"/>
</dbReference>
<feature type="transmembrane region" description="Helical" evidence="8">
    <location>
        <begin position="80"/>
        <end position="100"/>
    </location>
</feature>